<keyword evidence="7 10" id="KW-0067">ATP-binding</keyword>
<feature type="binding site" evidence="10">
    <location>
        <position position="202"/>
    </location>
    <ligand>
        <name>D-ribose 5-phosphate</name>
        <dbReference type="ChEBI" id="CHEBI:78346"/>
    </ligand>
</feature>
<dbReference type="GO" id="GO:0005524">
    <property type="term" value="F:ATP binding"/>
    <property type="evidence" value="ECO:0007669"/>
    <property type="project" value="UniProtKB-KW"/>
</dbReference>
<keyword evidence="1 10" id="KW-0963">Cytoplasm</keyword>
<feature type="binding site" evidence="10">
    <location>
        <begin position="104"/>
        <end position="105"/>
    </location>
    <ligand>
        <name>ATP</name>
        <dbReference type="ChEBI" id="CHEBI:30616"/>
    </ligand>
</feature>
<dbReference type="AlphaFoldDB" id="A0A7C3F2P8"/>
<keyword evidence="5 10" id="KW-0547">Nucleotide-binding</keyword>
<dbReference type="PANTHER" id="PTHR10210:SF32">
    <property type="entry name" value="RIBOSE-PHOSPHATE PYROPHOSPHOKINASE 2"/>
    <property type="match status" value="1"/>
</dbReference>
<feature type="binding site" evidence="10">
    <location>
        <position position="177"/>
    </location>
    <ligand>
        <name>Mg(2+)</name>
        <dbReference type="ChEBI" id="CHEBI:18420"/>
        <label>2</label>
    </ligand>
</feature>
<evidence type="ECO:0000256" key="10">
    <source>
        <dbReference type="HAMAP-Rule" id="MF_00583"/>
    </source>
</evidence>
<evidence type="ECO:0000256" key="6">
    <source>
        <dbReference type="ARBA" id="ARBA00022777"/>
    </source>
</evidence>
<dbReference type="GO" id="GO:0006015">
    <property type="term" value="P:5-phosphoribose 1-diphosphate biosynthetic process"/>
    <property type="evidence" value="ECO:0007669"/>
    <property type="project" value="UniProtKB-UniRule"/>
</dbReference>
<evidence type="ECO:0000256" key="7">
    <source>
        <dbReference type="ARBA" id="ARBA00022840"/>
    </source>
</evidence>
<dbReference type="GO" id="GO:0006164">
    <property type="term" value="P:purine nucleotide biosynthetic process"/>
    <property type="evidence" value="ECO:0007669"/>
    <property type="project" value="TreeGrafter"/>
</dbReference>
<dbReference type="Pfam" id="PF13793">
    <property type="entry name" value="Pribosyltran_N"/>
    <property type="match status" value="1"/>
</dbReference>
<comment type="cofactor">
    <cofactor evidence="10">
        <name>Mg(2+)</name>
        <dbReference type="ChEBI" id="CHEBI:18420"/>
    </cofactor>
    <text evidence="10">Binds 2 Mg(2+) ions per subunit.</text>
</comment>
<dbReference type="GO" id="GO:0005737">
    <property type="term" value="C:cytoplasm"/>
    <property type="evidence" value="ECO:0007669"/>
    <property type="project" value="UniProtKB-SubCell"/>
</dbReference>
<feature type="binding site" evidence="10">
    <location>
        <position position="138"/>
    </location>
    <ligand>
        <name>Mg(2+)</name>
        <dbReference type="ChEBI" id="CHEBI:18420"/>
        <label>1</label>
    </ligand>
</feature>
<feature type="domain" description="Ribose-phosphate pyrophosphokinase N-terminal" evidence="11">
    <location>
        <begin position="13"/>
        <end position="128"/>
    </location>
</feature>
<feature type="binding site" evidence="10">
    <location>
        <begin position="45"/>
        <end position="47"/>
    </location>
    <ligand>
        <name>ATP</name>
        <dbReference type="ChEBI" id="CHEBI:30616"/>
    </ligand>
</feature>
<evidence type="ECO:0000256" key="3">
    <source>
        <dbReference type="ARBA" id="ARBA00022723"/>
    </source>
</evidence>
<evidence type="ECO:0000256" key="1">
    <source>
        <dbReference type="ARBA" id="ARBA00022490"/>
    </source>
</evidence>
<feature type="binding site" evidence="10">
    <location>
        <begin position="231"/>
        <end position="235"/>
    </location>
    <ligand>
        <name>D-ribose 5-phosphate</name>
        <dbReference type="ChEBI" id="CHEBI:78346"/>
    </ligand>
</feature>
<accession>A0A7C3F2P8</accession>
<keyword evidence="6 10" id="KW-0418">Kinase</keyword>
<evidence type="ECO:0000256" key="8">
    <source>
        <dbReference type="ARBA" id="ARBA00022842"/>
    </source>
</evidence>
<protein>
    <recommendedName>
        <fullName evidence="10">Ribose-phosphate pyrophosphokinase</fullName>
        <shortName evidence="10">RPPK</shortName>
        <ecNumber evidence="10">2.7.6.1</ecNumber>
    </recommendedName>
    <alternativeName>
        <fullName evidence="10">5-phospho-D-ribosyl alpha-1-diphosphate synthase</fullName>
    </alternativeName>
    <alternativeName>
        <fullName evidence="10">Phosphoribosyl diphosphate synthase</fullName>
    </alternativeName>
    <alternativeName>
        <fullName evidence="10">Phosphoribosyl pyrophosphate synthase</fullName>
        <shortName evidence="10">P-Rib-PP synthase</shortName>
        <shortName evidence="10">PRPP synthase</shortName>
        <shortName evidence="10">PRPPase</shortName>
    </alternativeName>
</protein>
<dbReference type="EC" id="2.7.6.1" evidence="10"/>
<dbReference type="GO" id="GO:0002189">
    <property type="term" value="C:ribose phosphate diphosphokinase complex"/>
    <property type="evidence" value="ECO:0007669"/>
    <property type="project" value="TreeGrafter"/>
</dbReference>
<keyword evidence="8 10" id="KW-0460">Magnesium</keyword>
<comment type="function">
    <text evidence="10">Involved in the biosynthesis of the central metabolite phospho-alpha-D-ribosyl-1-pyrophosphate (PRPP) via the transfer of pyrophosphoryl group from ATP to 1-hydroxyl of ribose-5-phosphate (Rib-5-P).</text>
</comment>
<dbReference type="Pfam" id="PF14572">
    <property type="entry name" value="Pribosyl_synth"/>
    <property type="match status" value="1"/>
</dbReference>
<evidence type="ECO:0000256" key="4">
    <source>
        <dbReference type="ARBA" id="ARBA00022727"/>
    </source>
</evidence>
<dbReference type="FunFam" id="3.40.50.2020:FF:000007">
    <property type="entry name" value="Ribose-phosphate pyrophosphokinase"/>
    <property type="match status" value="1"/>
</dbReference>
<dbReference type="InterPro" id="IPR000836">
    <property type="entry name" value="PRTase_dom"/>
</dbReference>
<comment type="similarity">
    <text evidence="10">Belongs to the ribose-phosphate pyrophosphokinase family. Class III (archaeal) subfamily.</text>
</comment>
<name>A0A7C3F2P8_9CREN</name>
<dbReference type="NCBIfam" id="TIGR01251">
    <property type="entry name" value="ribP_PPkin"/>
    <property type="match status" value="1"/>
</dbReference>
<dbReference type="PANTHER" id="PTHR10210">
    <property type="entry name" value="RIBOSE-PHOSPHATE DIPHOSPHOKINASE FAMILY MEMBER"/>
    <property type="match status" value="1"/>
</dbReference>
<dbReference type="Gene3D" id="3.40.50.2020">
    <property type="match status" value="2"/>
</dbReference>
<dbReference type="InterPro" id="IPR029057">
    <property type="entry name" value="PRTase-like"/>
</dbReference>
<gene>
    <name evidence="10" type="primary">prs</name>
    <name evidence="12" type="ORF">ENS19_07340</name>
</gene>
<evidence type="ECO:0000256" key="9">
    <source>
        <dbReference type="ARBA" id="ARBA00049535"/>
    </source>
</evidence>
<evidence type="ECO:0000313" key="12">
    <source>
        <dbReference type="EMBL" id="HFK21068.1"/>
    </source>
</evidence>
<comment type="caution">
    <text evidence="12">The sequence shown here is derived from an EMBL/GenBank/DDBJ whole genome shotgun (WGS) entry which is preliminary data.</text>
</comment>
<dbReference type="NCBIfam" id="NF002095">
    <property type="entry name" value="PRK00934.1"/>
    <property type="match status" value="1"/>
</dbReference>
<dbReference type="GO" id="GO:0016301">
    <property type="term" value="F:kinase activity"/>
    <property type="evidence" value="ECO:0007669"/>
    <property type="project" value="UniProtKB-KW"/>
</dbReference>
<dbReference type="UniPathway" id="UPA00087">
    <property type="reaction ID" value="UER00172"/>
</dbReference>
<feature type="active site" evidence="10">
    <location>
        <position position="200"/>
    </location>
</feature>
<dbReference type="InterPro" id="IPR037514">
    <property type="entry name" value="Rib-P_diPkinase_arc"/>
</dbReference>
<dbReference type="InterPro" id="IPR005946">
    <property type="entry name" value="Rib-P_diPkinase"/>
</dbReference>
<dbReference type="InterPro" id="IPR029099">
    <property type="entry name" value="Pribosyltran_N"/>
</dbReference>
<dbReference type="SMART" id="SM01400">
    <property type="entry name" value="Pribosyltran_N"/>
    <property type="match status" value="1"/>
</dbReference>
<comment type="catalytic activity">
    <reaction evidence="9 10">
        <text>D-ribose 5-phosphate + ATP = 5-phospho-alpha-D-ribose 1-diphosphate + AMP + H(+)</text>
        <dbReference type="Rhea" id="RHEA:15609"/>
        <dbReference type="ChEBI" id="CHEBI:15378"/>
        <dbReference type="ChEBI" id="CHEBI:30616"/>
        <dbReference type="ChEBI" id="CHEBI:58017"/>
        <dbReference type="ChEBI" id="CHEBI:78346"/>
        <dbReference type="ChEBI" id="CHEBI:456215"/>
        <dbReference type="EC" id="2.7.6.1"/>
    </reaction>
</comment>
<comment type="pathway">
    <text evidence="10">Metabolic intermediate biosynthesis; 5-phospho-alpha-D-ribose 1-diphosphate biosynthesis; 5-phospho-alpha-D-ribose 1-diphosphate from D-ribose 5-phosphate (route I): step 1/1.</text>
</comment>
<keyword evidence="3 10" id="KW-0479">Metal-binding</keyword>
<evidence type="ECO:0000259" key="11">
    <source>
        <dbReference type="Pfam" id="PF13793"/>
    </source>
</evidence>
<dbReference type="CDD" id="cd06223">
    <property type="entry name" value="PRTases_typeI"/>
    <property type="match status" value="1"/>
</dbReference>
<keyword evidence="4 10" id="KW-0545">Nucleotide biosynthesis</keyword>
<evidence type="ECO:0000256" key="2">
    <source>
        <dbReference type="ARBA" id="ARBA00022679"/>
    </source>
</evidence>
<dbReference type="GO" id="GO:0004749">
    <property type="term" value="F:ribose phosphate diphosphokinase activity"/>
    <property type="evidence" value="ECO:0007669"/>
    <property type="project" value="UniProtKB-UniRule"/>
</dbReference>
<proteinExistence type="inferred from homology"/>
<dbReference type="EMBL" id="DSTX01000012">
    <property type="protein sequence ID" value="HFK21068.1"/>
    <property type="molecule type" value="Genomic_DNA"/>
</dbReference>
<comment type="subcellular location">
    <subcellularLocation>
        <location evidence="10">Cytoplasm</location>
    </subcellularLocation>
</comment>
<sequence>MGEIRIWRQCLLIVIPGPSSLNLGAKVAEIAGCRRVDLDYKTFPDGESYIRLREAVAGEAVALVHTTFPQQDKRLIELLLLTDALKDMGAKKVTVIAPYMAYARQDMRFRDGETVSIKTLFKLIEGAGADQFITVDVHKESTLSAFSIKAKNLYASEVIGKYIRDLNLKSPYILSPDKGAIMIAKRVAEIVGAEYGNFEKSRDRITGAITVKGERVDASGRDIAIVDDMISTGGTIASAAKMMKDRGASRVMAFCTHPLLVAGARERMKISGVDEVLGTDTVESEISAISVAPLIVKGLS</sequence>
<dbReference type="SUPFAM" id="SSF53271">
    <property type="entry name" value="PRTase-like"/>
    <property type="match status" value="2"/>
</dbReference>
<reference evidence="12" key="1">
    <citation type="journal article" date="2020" name="mSystems">
        <title>Genome- and Community-Level Interaction Insights into Carbon Utilization and Element Cycling Functions of Hydrothermarchaeota in Hydrothermal Sediment.</title>
        <authorList>
            <person name="Zhou Z."/>
            <person name="Liu Y."/>
            <person name="Xu W."/>
            <person name="Pan J."/>
            <person name="Luo Z.H."/>
            <person name="Li M."/>
        </authorList>
    </citation>
    <scope>NUCLEOTIDE SEQUENCE [LARGE SCALE GENOMIC DNA]</scope>
    <source>
        <strain evidence="12">SpSt-468</strain>
    </source>
</reference>
<dbReference type="HAMAP" id="MF_00583_A">
    <property type="entry name" value="RibP_PPkinase_A"/>
    <property type="match status" value="1"/>
</dbReference>
<feature type="binding site" evidence="10">
    <location>
        <position position="227"/>
    </location>
    <ligand>
        <name>D-ribose 5-phosphate</name>
        <dbReference type="ChEBI" id="CHEBI:78346"/>
    </ligand>
</feature>
<evidence type="ECO:0000256" key="5">
    <source>
        <dbReference type="ARBA" id="ARBA00022741"/>
    </source>
</evidence>
<keyword evidence="2 10" id="KW-0808">Transferase</keyword>
<organism evidence="12">
    <name type="scientific">Candidatus Methanomethylicus mesodigestus</name>
    <dbReference type="NCBI Taxonomy" id="1867258"/>
    <lineage>
        <taxon>Archaea</taxon>
        <taxon>Thermoproteota</taxon>
        <taxon>Methanosuratincolia</taxon>
        <taxon>Candidatus Methanomethylicales</taxon>
        <taxon>Candidatus Methanomethylicaceae</taxon>
        <taxon>Candidatus Methanomethylicus</taxon>
    </lineage>
</organism>
<dbReference type="GO" id="GO:0000287">
    <property type="term" value="F:magnesium ion binding"/>
    <property type="evidence" value="ECO:0007669"/>
    <property type="project" value="UniProtKB-UniRule"/>
</dbReference>